<dbReference type="PANTHER" id="PTHR33406:SF12">
    <property type="entry name" value="BLR2997 PROTEIN"/>
    <property type="match status" value="1"/>
</dbReference>
<protein>
    <submittedName>
        <fullName evidence="8">MMPL family transporter</fullName>
    </submittedName>
</protein>
<feature type="transmembrane region" description="Helical" evidence="6">
    <location>
        <begin position="742"/>
        <end position="763"/>
    </location>
</feature>
<keyword evidence="5 6" id="KW-0472">Membrane</keyword>
<feature type="transmembrane region" description="Helical" evidence="6">
    <location>
        <begin position="712"/>
        <end position="736"/>
    </location>
</feature>
<dbReference type="RefSeq" id="WP_147768971.1">
    <property type="nucleotide sequence ID" value="NZ_VRKQ01000010.1"/>
</dbReference>
<feature type="transmembrane region" description="Helical" evidence="6">
    <location>
        <begin position="643"/>
        <end position="665"/>
    </location>
</feature>
<comment type="subcellular location">
    <subcellularLocation>
        <location evidence="1">Cell membrane</location>
        <topology evidence="1">Multi-pass membrane protein</topology>
    </subcellularLocation>
</comment>
<comment type="caution">
    <text evidence="8">The sequence shown here is derived from an EMBL/GenBank/DDBJ whole genome shotgun (WGS) entry which is preliminary data.</text>
</comment>
<evidence type="ECO:0000256" key="3">
    <source>
        <dbReference type="ARBA" id="ARBA00022692"/>
    </source>
</evidence>
<feature type="transmembrane region" description="Helical" evidence="6">
    <location>
        <begin position="281"/>
        <end position="302"/>
    </location>
</feature>
<proteinExistence type="predicted"/>
<evidence type="ECO:0000256" key="6">
    <source>
        <dbReference type="SAM" id="Phobius"/>
    </source>
</evidence>
<dbReference type="SUPFAM" id="SSF82866">
    <property type="entry name" value="Multidrug efflux transporter AcrB transmembrane domain"/>
    <property type="match status" value="2"/>
</dbReference>
<feature type="transmembrane region" description="Helical" evidence="6">
    <location>
        <begin position="322"/>
        <end position="345"/>
    </location>
</feature>
<dbReference type="InterPro" id="IPR004869">
    <property type="entry name" value="MMPL_dom"/>
</dbReference>
<dbReference type="Proteomes" id="UP000321080">
    <property type="component" value="Unassembled WGS sequence"/>
</dbReference>
<evidence type="ECO:0000256" key="1">
    <source>
        <dbReference type="ARBA" id="ARBA00004651"/>
    </source>
</evidence>
<dbReference type="PROSITE" id="PS50156">
    <property type="entry name" value="SSD"/>
    <property type="match status" value="2"/>
</dbReference>
<feature type="transmembrane region" description="Helical" evidence="6">
    <location>
        <begin position="617"/>
        <end position="636"/>
    </location>
</feature>
<evidence type="ECO:0000256" key="2">
    <source>
        <dbReference type="ARBA" id="ARBA00022475"/>
    </source>
</evidence>
<feature type="transmembrane region" description="Helical" evidence="6">
    <location>
        <begin position="229"/>
        <end position="248"/>
    </location>
</feature>
<feature type="transmembrane region" description="Helical" evidence="6">
    <location>
        <begin position="357"/>
        <end position="381"/>
    </location>
</feature>
<feature type="transmembrane region" description="Helical" evidence="6">
    <location>
        <begin position="255"/>
        <end position="275"/>
    </location>
</feature>
<dbReference type="GO" id="GO:0005886">
    <property type="term" value="C:plasma membrane"/>
    <property type="evidence" value="ECO:0007669"/>
    <property type="project" value="UniProtKB-SubCell"/>
</dbReference>
<keyword evidence="4 6" id="KW-1133">Transmembrane helix</keyword>
<sequence>MFKLFSKDFWDITARLILRNKIIILIGIIIATYLLSTQWDNMRFSNTEANLLPDDHEENITYNNFLKTFGEEGNLIIIGVKDSSLFEVKKLNAWNKFCNEFNNYDEVESVISIKELQKLIKNTSEEKFNLEPFIKDSITSIAQIEKLQKELFNQYPFYDNFLFNSKTKTIRTAIYFEKSLVNTSARKEFVLNVLEPKIKSFETDYNLDVRVSGMPYIRTKNSENIIGEISKFVLAALIVTSLIFFFFFRSFRATFISLIVVCIGVMWTLGIIGILNYEITVLTALIPPLIIVIGIPNCIFLINKYQHEVKLHGNKVKSLQRVITKIGNATLMTNVTTASGFATFILTESKLLKEFGIVASLSILAIFILCLLIIPIIYTFLPFPKDRHLEHLNKRWIGGFVNWMEWMVKQKRIAIYATSVILLIVSIIGIYQIKTSGNLIEDMPQESPFVNDIRFFEEEFNGIMPLEFMIDTKRKKGVMKLSTLKRMNELEDLIIEIPELSRPISVVSLVKYSKQAYYNGNPKFYQLPSSQENSFILSYAKNSSSNVDLLNNFVDSTSQYARITTFMKDVGTDKMERIEENLQNKIDKVFPKERYSVTMTGKALMFQKGTKYLVKNLAISLSLAILLISLFMAYMFRSGRMIIVSLIPNLLPLLVTAGLMGYIGVPIKPSTILVFSIAFGISVDDTIHFLAKYRQELQANNWKIKVSVYGALRETGVSMFYTSIVLFFGFSVFTISSFGGTVALGALVSATLLFAMLSNLLLLPSLLLSLERSIANKEVLKEPSINIIPEEDDSEEDFNK</sequence>
<feature type="transmembrane region" description="Helical" evidence="6">
    <location>
        <begin position="21"/>
        <end position="39"/>
    </location>
</feature>
<dbReference type="Gene3D" id="1.20.1640.10">
    <property type="entry name" value="Multidrug efflux transporter AcrB transmembrane domain"/>
    <property type="match status" value="2"/>
</dbReference>
<evidence type="ECO:0000256" key="4">
    <source>
        <dbReference type="ARBA" id="ARBA00022989"/>
    </source>
</evidence>
<reference evidence="8 9" key="1">
    <citation type="submission" date="2019-08" db="EMBL/GenBank/DDBJ databases">
        <title>Seonamhaeicola sediminis sp. nov., isolated from marine sediment.</title>
        <authorList>
            <person name="Cao W.R."/>
        </authorList>
    </citation>
    <scope>NUCLEOTIDE SEQUENCE [LARGE SCALE GENOMIC DNA]</scope>
    <source>
        <strain evidence="8 9">1505</strain>
    </source>
</reference>
<dbReference type="AlphaFoldDB" id="A0A5C7GJR3"/>
<evidence type="ECO:0000256" key="5">
    <source>
        <dbReference type="ARBA" id="ARBA00023136"/>
    </source>
</evidence>
<dbReference type="InterPro" id="IPR000731">
    <property type="entry name" value="SSD"/>
</dbReference>
<dbReference type="Pfam" id="PF03176">
    <property type="entry name" value="MMPL"/>
    <property type="match status" value="2"/>
</dbReference>
<dbReference type="InterPro" id="IPR001036">
    <property type="entry name" value="Acrflvin-R"/>
</dbReference>
<name>A0A5C7GJR3_9FLAO</name>
<feature type="domain" description="SSD" evidence="7">
    <location>
        <begin position="255"/>
        <end position="380"/>
    </location>
</feature>
<feature type="transmembrane region" description="Helical" evidence="6">
    <location>
        <begin position="413"/>
        <end position="433"/>
    </location>
</feature>
<evidence type="ECO:0000259" key="7">
    <source>
        <dbReference type="PROSITE" id="PS50156"/>
    </source>
</evidence>
<evidence type="ECO:0000313" key="8">
    <source>
        <dbReference type="EMBL" id="TXG37445.1"/>
    </source>
</evidence>
<dbReference type="PANTHER" id="PTHR33406">
    <property type="entry name" value="MEMBRANE PROTEIN MJ1562-RELATED"/>
    <property type="match status" value="1"/>
</dbReference>
<keyword evidence="3 6" id="KW-0812">Transmembrane</keyword>
<accession>A0A5C7GJR3</accession>
<dbReference type="InterPro" id="IPR050545">
    <property type="entry name" value="Mycobact_MmpL"/>
</dbReference>
<keyword evidence="9" id="KW-1185">Reference proteome</keyword>
<dbReference type="OrthoDB" id="9805018at2"/>
<feature type="domain" description="SSD" evidence="7">
    <location>
        <begin position="643"/>
        <end position="769"/>
    </location>
</feature>
<organism evidence="8 9">
    <name type="scientific">Seonamhaeicola maritimus</name>
    <dbReference type="NCBI Taxonomy" id="2591822"/>
    <lineage>
        <taxon>Bacteria</taxon>
        <taxon>Pseudomonadati</taxon>
        <taxon>Bacteroidota</taxon>
        <taxon>Flavobacteriia</taxon>
        <taxon>Flavobacteriales</taxon>
        <taxon>Flavobacteriaceae</taxon>
    </lineage>
</organism>
<keyword evidence="2" id="KW-1003">Cell membrane</keyword>
<gene>
    <name evidence="8" type="ORF">FUA22_12915</name>
</gene>
<evidence type="ECO:0000313" key="9">
    <source>
        <dbReference type="Proteomes" id="UP000321080"/>
    </source>
</evidence>
<dbReference type="PRINTS" id="PR00702">
    <property type="entry name" value="ACRIFLAVINRP"/>
</dbReference>
<dbReference type="EMBL" id="VRKQ01000010">
    <property type="protein sequence ID" value="TXG37445.1"/>
    <property type="molecule type" value="Genomic_DNA"/>
</dbReference>
<dbReference type="GO" id="GO:0022857">
    <property type="term" value="F:transmembrane transporter activity"/>
    <property type="evidence" value="ECO:0007669"/>
    <property type="project" value="InterPro"/>
</dbReference>